<keyword evidence="3" id="KW-1185">Reference proteome</keyword>
<organism evidence="2 3">
    <name type="scientific">Gonium pectorale</name>
    <name type="common">Green alga</name>
    <dbReference type="NCBI Taxonomy" id="33097"/>
    <lineage>
        <taxon>Eukaryota</taxon>
        <taxon>Viridiplantae</taxon>
        <taxon>Chlorophyta</taxon>
        <taxon>core chlorophytes</taxon>
        <taxon>Chlorophyceae</taxon>
        <taxon>CS clade</taxon>
        <taxon>Chlamydomonadales</taxon>
        <taxon>Volvocaceae</taxon>
        <taxon>Gonium</taxon>
    </lineage>
</organism>
<evidence type="ECO:0000256" key="1">
    <source>
        <dbReference type="SAM" id="MobiDB-lite"/>
    </source>
</evidence>
<protein>
    <recommendedName>
        <fullName evidence="4">Sfi1 spindle body domain-containing protein</fullName>
    </recommendedName>
</protein>
<sequence length="765" mass="84212">MPPPPLDVLPVPRTVLGATSHANVAAYDGIHARGAAPAPVKFYPPPPRGEPLSAEAAVIRLQAAQGPRGHARAFAASVAASASATVPSVMMRKKRNENAVPQPQGDEDLDGYDDAGRTAAADGGAGGGSSSVGVSAPLGYARPAASAAASVHMAALREEGPLQPAGPYPMVAAALAVGTPGTGASTWEQAKMRALMSLEQQRDVLRAQGIAGRRLDRLMGSAWVAYARRLLVLRISRALHLWRRIAARNRRLAWAQSVWRQKHLEGVFTEWHMFALARRHERQTRRRAHARYQRTVLQSWSAAAAQSKRVRRLLQRAQLARCRRLLAGWAQRSAQLREKRIRLQGASAHRLRVLLRNGWRGLALEVAHERKLEAALRLRLNVTALRAALQTWVANTKLAQRLDAMWRRGVLRSVLRRWVALAARSAVLRRKVAALQGLWRLRRLDIFVASWAAVARRLAQLGKAELALRDADRHQLLATCLTCIRLAPRERAWARRRAVVALRMWRDIALRAARNRRLVLARHLARNRASLAAIFDIWRVLAKIRSVQLHLREIHRLQDLEPTFEHQMELVRQDRAAVQAHMRAVMEESNLLRAELLRGFVMGAEGGLLGKPLHWRSLPADPDQWMPQPRSRHSTLFLPALQLPSAPPAGSSTQPLPMHSTLYRATMAAAVGGGGETMVGDATGLGQHLGTTRAGLEAATLRTATITRTAYGHGHHADVEAVVPGVAGVLVVFGGVSEEEWFRDLHVLELAYSGMDRAGLWKSGT</sequence>
<proteinExistence type="predicted"/>
<accession>A0A150H269</accession>
<dbReference type="Proteomes" id="UP000075714">
    <property type="component" value="Unassembled WGS sequence"/>
</dbReference>
<feature type="region of interest" description="Disordered" evidence="1">
    <location>
        <begin position="85"/>
        <end position="129"/>
    </location>
</feature>
<evidence type="ECO:0000313" key="2">
    <source>
        <dbReference type="EMBL" id="KXZ56239.1"/>
    </source>
</evidence>
<evidence type="ECO:0000313" key="3">
    <source>
        <dbReference type="Proteomes" id="UP000075714"/>
    </source>
</evidence>
<evidence type="ECO:0008006" key="4">
    <source>
        <dbReference type="Google" id="ProtNLM"/>
    </source>
</evidence>
<gene>
    <name evidence="2" type="ORF">GPECTOR_1g208</name>
</gene>
<dbReference type="EMBL" id="LSYV01000002">
    <property type="protein sequence ID" value="KXZ56239.1"/>
    <property type="molecule type" value="Genomic_DNA"/>
</dbReference>
<dbReference type="AlphaFoldDB" id="A0A150H269"/>
<reference evidence="3" key="1">
    <citation type="journal article" date="2016" name="Nat. Commun.">
        <title>The Gonium pectorale genome demonstrates co-option of cell cycle regulation during the evolution of multicellularity.</title>
        <authorList>
            <person name="Hanschen E.R."/>
            <person name="Marriage T.N."/>
            <person name="Ferris P.J."/>
            <person name="Hamaji T."/>
            <person name="Toyoda A."/>
            <person name="Fujiyama A."/>
            <person name="Neme R."/>
            <person name="Noguchi H."/>
            <person name="Minakuchi Y."/>
            <person name="Suzuki M."/>
            <person name="Kawai-Toyooka H."/>
            <person name="Smith D.R."/>
            <person name="Sparks H."/>
            <person name="Anderson J."/>
            <person name="Bakaric R."/>
            <person name="Luria V."/>
            <person name="Karger A."/>
            <person name="Kirschner M.W."/>
            <person name="Durand P.M."/>
            <person name="Michod R.E."/>
            <person name="Nozaki H."/>
            <person name="Olson B.J."/>
        </authorList>
    </citation>
    <scope>NUCLEOTIDE SEQUENCE [LARGE SCALE GENOMIC DNA]</scope>
    <source>
        <strain evidence="3">NIES-2863</strain>
    </source>
</reference>
<name>A0A150H269_GONPE</name>
<comment type="caution">
    <text evidence="2">The sequence shown here is derived from an EMBL/GenBank/DDBJ whole genome shotgun (WGS) entry which is preliminary data.</text>
</comment>
<dbReference type="OrthoDB" id="538909at2759"/>